<dbReference type="PANTHER" id="PTHR42860">
    <property type="entry name" value="VITAMIN B12-BINDING PROTEIN"/>
    <property type="match status" value="1"/>
</dbReference>
<dbReference type="PANTHER" id="PTHR42860:SF1">
    <property type="entry name" value="VITAMIN B12-BINDING PROTEIN"/>
    <property type="match status" value="1"/>
</dbReference>
<name>A0A6V2WRX2_EMIHU</name>
<reference evidence="3" key="1">
    <citation type="submission" date="2021-01" db="EMBL/GenBank/DDBJ databases">
        <authorList>
            <person name="Corre E."/>
            <person name="Pelletier E."/>
            <person name="Niang G."/>
            <person name="Scheremetjew M."/>
            <person name="Finn R."/>
            <person name="Kale V."/>
            <person name="Holt S."/>
            <person name="Cochrane G."/>
            <person name="Meng A."/>
            <person name="Brown T."/>
            <person name="Cohen L."/>
        </authorList>
    </citation>
    <scope>NUCLEOTIDE SEQUENCE</scope>
    <source>
        <strain evidence="3">379</strain>
    </source>
</reference>
<feature type="domain" description="Fe/B12 periplasmic-binding" evidence="2">
    <location>
        <begin position="2"/>
        <end position="299"/>
    </location>
</feature>
<dbReference type="Pfam" id="PF01497">
    <property type="entry name" value="Peripla_BP_2"/>
    <property type="match status" value="1"/>
</dbReference>
<dbReference type="InterPro" id="IPR040807">
    <property type="entry name" value="DUF5522"/>
</dbReference>
<dbReference type="Pfam" id="PF17653">
    <property type="entry name" value="DUF5522"/>
    <property type="match status" value="1"/>
</dbReference>
<evidence type="ECO:0000313" key="3">
    <source>
        <dbReference type="EMBL" id="CAE0587461.1"/>
    </source>
</evidence>
<evidence type="ECO:0000256" key="1">
    <source>
        <dbReference type="SAM" id="MobiDB-lite"/>
    </source>
</evidence>
<gene>
    <name evidence="3" type="ORF">EHUX00137_LOCUS40313</name>
</gene>
<sequence>MRVASVLPSATEILCFIGGERLLVGRSHEDNFPPQITSLPVITGQTTTFTTAAEVDRVVSDSIGKGQSLYTLDAPLIESLSPDVILTQDICSVCAIDLQTVERLAAKMTPRPKVVSLNPLNLDDVLANVLQLGEAVGMAEEARAAHASLVERIAAVDRRVEQRRRQLGEGRRRPRVAFIEWSDPLYVGGHWTPQLIERAGGEHPLNAGGESGGGKSFPVPPSAVVEADPDLVILAPCGLTLDMTRREATALARTEWWRSLRAVREGRVVLVDGDAMFNRPGPRLVDALEWLFSAVHGVPEAAPHRFPCEWLPPSSSLPRDEASAAAGGSPEEEAAAEQKAIADIEEAHACAVRAGKLQYTDPATGYSVFTQLASSRRGYCCGSGCRHCVYGHENVKPERRVALRRPITCEIGG</sequence>
<evidence type="ECO:0000259" key="2">
    <source>
        <dbReference type="PROSITE" id="PS50983"/>
    </source>
</evidence>
<protein>
    <recommendedName>
        <fullName evidence="2">Fe/B12 periplasmic-binding domain-containing protein</fullName>
    </recommendedName>
</protein>
<dbReference type="PROSITE" id="PS50983">
    <property type="entry name" value="FE_B12_PBP"/>
    <property type="match status" value="1"/>
</dbReference>
<dbReference type="EMBL" id="HBIR01051666">
    <property type="protein sequence ID" value="CAE0587461.1"/>
    <property type="molecule type" value="Transcribed_RNA"/>
</dbReference>
<feature type="region of interest" description="Disordered" evidence="1">
    <location>
        <begin position="317"/>
        <end position="338"/>
    </location>
</feature>
<accession>A0A6V2WRX2</accession>
<proteinExistence type="predicted"/>
<dbReference type="SUPFAM" id="SSF53807">
    <property type="entry name" value="Helical backbone' metal receptor"/>
    <property type="match status" value="1"/>
</dbReference>
<dbReference type="InterPro" id="IPR002491">
    <property type="entry name" value="ABC_transptr_periplasmic_BD"/>
</dbReference>
<dbReference type="InterPro" id="IPR051030">
    <property type="entry name" value="Vitamin_B12-ABC_binding"/>
</dbReference>
<dbReference type="AlphaFoldDB" id="A0A6V2WRX2"/>
<dbReference type="Gene3D" id="3.40.50.1980">
    <property type="entry name" value="Nitrogenase molybdenum iron protein domain"/>
    <property type="match status" value="2"/>
</dbReference>
<organism evidence="3">
    <name type="scientific">Emiliania huxleyi</name>
    <name type="common">Coccolithophore</name>
    <name type="synonym">Pontosphaera huxleyi</name>
    <dbReference type="NCBI Taxonomy" id="2903"/>
    <lineage>
        <taxon>Eukaryota</taxon>
        <taxon>Haptista</taxon>
        <taxon>Haptophyta</taxon>
        <taxon>Prymnesiophyceae</taxon>
        <taxon>Isochrysidales</taxon>
        <taxon>Noelaerhabdaceae</taxon>
        <taxon>Emiliania</taxon>
    </lineage>
</organism>